<feature type="transmembrane region" description="Helical" evidence="1">
    <location>
        <begin position="42"/>
        <end position="60"/>
    </location>
</feature>
<dbReference type="RefSeq" id="XP_033573949.1">
    <property type="nucleotide sequence ID" value="XM_033729000.1"/>
</dbReference>
<keyword evidence="1" id="KW-0812">Transmembrane</keyword>
<reference evidence="4" key="2">
    <citation type="submission" date="2020-04" db="EMBL/GenBank/DDBJ databases">
        <authorList>
            <consortium name="NCBI Genome Project"/>
        </authorList>
    </citation>
    <scope>NUCLEOTIDE SEQUENCE</scope>
    <source>
        <strain evidence="4">CBS 304.34</strain>
    </source>
</reference>
<dbReference type="Proteomes" id="UP000504636">
    <property type="component" value="Unplaced"/>
</dbReference>
<name>A0A6A6YG16_9PEZI</name>
<dbReference type="GeneID" id="54469893"/>
<protein>
    <submittedName>
        <fullName evidence="2 4">Uncharacterized protein</fullName>
    </submittedName>
</protein>
<keyword evidence="1" id="KW-1133">Transmembrane helix</keyword>
<accession>A0A6A6YG16</accession>
<sequence length="100" mass="10913">MGWDGVRSASPLYRPGLVRGLLLHFATGSLFLSFSLSSLLSFLVHTLGYFLFLGLMAGRVREHMGTGIRSHEIDVAAKAGCWLRLCKLCSLGRKSERASG</sequence>
<evidence type="ECO:0000313" key="3">
    <source>
        <dbReference type="Proteomes" id="UP000504636"/>
    </source>
</evidence>
<keyword evidence="1" id="KW-0472">Membrane</keyword>
<keyword evidence="3" id="KW-1185">Reference proteome</keyword>
<evidence type="ECO:0000256" key="1">
    <source>
        <dbReference type="SAM" id="Phobius"/>
    </source>
</evidence>
<gene>
    <name evidence="2 4" type="ORF">BDZ99DRAFT_89432</name>
</gene>
<reference evidence="2 4" key="1">
    <citation type="journal article" date="2020" name="Stud. Mycol.">
        <title>101 Dothideomycetes genomes: a test case for predicting lifestyles and emergence of pathogens.</title>
        <authorList>
            <person name="Haridas S."/>
            <person name="Albert R."/>
            <person name="Binder M."/>
            <person name="Bloem J."/>
            <person name="Labutti K."/>
            <person name="Salamov A."/>
            <person name="Andreopoulos B."/>
            <person name="Baker S."/>
            <person name="Barry K."/>
            <person name="Bills G."/>
            <person name="Bluhm B."/>
            <person name="Cannon C."/>
            <person name="Castanera R."/>
            <person name="Culley D."/>
            <person name="Daum C."/>
            <person name="Ezra D."/>
            <person name="Gonzalez J."/>
            <person name="Henrissat B."/>
            <person name="Kuo A."/>
            <person name="Liang C."/>
            <person name="Lipzen A."/>
            <person name="Lutzoni F."/>
            <person name="Magnuson J."/>
            <person name="Mondo S."/>
            <person name="Nolan M."/>
            <person name="Ohm R."/>
            <person name="Pangilinan J."/>
            <person name="Park H.-J."/>
            <person name="Ramirez L."/>
            <person name="Alfaro M."/>
            <person name="Sun H."/>
            <person name="Tritt A."/>
            <person name="Yoshinaga Y."/>
            <person name="Zwiers L.-H."/>
            <person name="Turgeon B."/>
            <person name="Goodwin S."/>
            <person name="Spatafora J."/>
            <person name="Crous P."/>
            <person name="Grigoriev I."/>
        </authorList>
    </citation>
    <scope>NUCLEOTIDE SEQUENCE</scope>
    <source>
        <strain evidence="2 4">CBS 304.34</strain>
    </source>
</reference>
<dbReference type="AlphaFoldDB" id="A0A6A6YG16"/>
<evidence type="ECO:0000313" key="2">
    <source>
        <dbReference type="EMBL" id="KAF2806985.1"/>
    </source>
</evidence>
<dbReference type="EMBL" id="MU003706">
    <property type="protein sequence ID" value="KAF2806985.1"/>
    <property type="molecule type" value="Genomic_DNA"/>
</dbReference>
<evidence type="ECO:0000313" key="4">
    <source>
        <dbReference type="RefSeq" id="XP_033573949.1"/>
    </source>
</evidence>
<organism evidence="2">
    <name type="scientific">Mytilinidion resinicola</name>
    <dbReference type="NCBI Taxonomy" id="574789"/>
    <lineage>
        <taxon>Eukaryota</taxon>
        <taxon>Fungi</taxon>
        <taxon>Dikarya</taxon>
        <taxon>Ascomycota</taxon>
        <taxon>Pezizomycotina</taxon>
        <taxon>Dothideomycetes</taxon>
        <taxon>Pleosporomycetidae</taxon>
        <taxon>Mytilinidiales</taxon>
        <taxon>Mytilinidiaceae</taxon>
        <taxon>Mytilinidion</taxon>
    </lineage>
</organism>
<reference evidence="4" key="3">
    <citation type="submission" date="2025-04" db="UniProtKB">
        <authorList>
            <consortium name="RefSeq"/>
        </authorList>
    </citation>
    <scope>IDENTIFICATION</scope>
    <source>
        <strain evidence="4">CBS 304.34</strain>
    </source>
</reference>
<proteinExistence type="predicted"/>